<dbReference type="InterPro" id="IPR010982">
    <property type="entry name" value="Lambda_DNA-bd_dom_sf"/>
</dbReference>
<dbReference type="EMBL" id="JRNN01000016">
    <property type="protein sequence ID" value="KGF37160.1"/>
    <property type="molecule type" value="Genomic_DNA"/>
</dbReference>
<dbReference type="PROSITE" id="PS50943">
    <property type="entry name" value="HTH_CROC1"/>
    <property type="match status" value="1"/>
</dbReference>
<organism evidence="2 3">
    <name type="scientific">Hoylesella buccalis DNF00853</name>
    <dbReference type="NCBI Taxonomy" id="1401074"/>
    <lineage>
        <taxon>Bacteria</taxon>
        <taxon>Pseudomonadati</taxon>
        <taxon>Bacteroidota</taxon>
        <taxon>Bacteroidia</taxon>
        <taxon>Bacteroidales</taxon>
        <taxon>Prevotellaceae</taxon>
        <taxon>Hoylesella</taxon>
    </lineage>
</organism>
<dbReference type="SMART" id="SM00530">
    <property type="entry name" value="HTH_XRE"/>
    <property type="match status" value="1"/>
</dbReference>
<protein>
    <recommendedName>
        <fullName evidence="1">HTH cro/C1-type domain-containing protein</fullName>
    </recommendedName>
</protein>
<dbReference type="CDD" id="cd00093">
    <property type="entry name" value="HTH_XRE"/>
    <property type="match status" value="1"/>
</dbReference>
<dbReference type="AlphaFoldDB" id="A0A095ZQY2"/>
<dbReference type="Pfam" id="PF01381">
    <property type="entry name" value="HTH_3"/>
    <property type="match status" value="1"/>
</dbReference>
<evidence type="ECO:0000313" key="3">
    <source>
        <dbReference type="Proteomes" id="UP000029556"/>
    </source>
</evidence>
<accession>A0A095ZQY2</accession>
<feature type="domain" description="HTH cro/C1-type" evidence="1">
    <location>
        <begin position="41"/>
        <end position="90"/>
    </location>
</feature>
<dbReference type="InterPro" id="IPR001387">
    <property type="entry name" value="Cro/C1-type_HTH"/>
</dbReference>
<comment type="caution">
    <text evidence="2">The sequence shown here is derived from an EMBL/GenBank/DDBJ whole genome shotgun (WGS) entry which is preliminary data.</text>
</comment>
<dbReference type="GO" id="GO:0003677">
    <property type="term" value="F:DNA binding"/>
    <property type="evidence" value="ECO:0007669"/>
    <property type="project" value="InterPro"/>
</dbReference>
<dbReference type="Proteomes" id="UP000029556">
    <property type="component" value="Unassembled WGS sequence"/>
</dbReference>
<evidence type="ECO:0000313" key="2">
    <source>
        <dbReference type="EMBL" id="KGF37160.1"/>
    </source>
</evidence>
<sequence length="138" mass="15567">MIKSKKANGVLGQLLAKIDKTELEKTSNRMLVAAKIGNALQQKRITQKKFAKIMSRSESEISEWLSGDRNFTIDTLTEISMALNISLLDTSLSSACIIPMYNMITIEKRQKKSEIVESATWMYPFGDVNYVSTNKEII</sequence>
<gene>
    <name evidence="2" type="ORF">HMPREF2137_00735</name>
</gene>
<dbReference type="SUPFAM" id="SSF47413">
    <property type="entry name" value="lambda repressor-like DNA-binding domains"/>
    <property type="match status" value="1"/>
</dbReference>
<evidence type="ECO:0000259" key="1">
    <source>
        <dbReference type="PROSITE" id="PS50943"/>
    </source>
</evidence>
<dbReference type="RefSeq" id="WP_036871427.1">
    <property type="nucleotide sequence ID" value="NZ_JRNN01000016.1"/>
</dbReference>
<reference evidence="2 3" key="1">
    <citation type="submission" date="2014-07" db="EMBL/GenBank/DDBJ databases">
        <authorList>
            <person name="McCorrison J."/>
            <person name="Sanka R."/>
            <person name="Torralba M."/>
            <person name="Gillis M."/>
            <person name="Haft D.H."/>
            <person name="Methe B."/>
            <person name="Sutton G."/>
            <person name="Nelson K.E."/>
        </authorList>
    </citation>
    <scope>NUCLEOTIDE SEQUENCE [LARGE SCALE GENOMIC DNA]</scope>
    <source>
        <strain evidence="2 3">DNF00853</strain>
    </source>
</reference>
<dbReference type="Gene3D" id="1.10.260.40">
    <property type="entry name" value="lambda repressor-like DNA-binding domains"/>
    <property type="match status" value="1"/>
</dbReference>
<proteinExistence type="predicted"/>
<name>A0A095ZQY2_9BACT</name>